<sequence>MTAIDSEVDNFIRQQKTNLANERQNLNLLEPSNYYRSNARRRWGPPVDLDSAKTAEKENYKKTWYELKGKYLEPSSSRKQKDSFMKLSPRGVLDTSALVLDVQKEKEREEYQERWRQHHGRQVPTSHNSKNQASFNRVGERAPVLSDPRTGAEFVSSQTQRQKEKEDYKQLWQHQHPEGHGYRPAQNIGINNDALDIDQIIQQVQKEKMEEEEYLGTQNRVFGVGEPGVSVPGKGVNPREVKGKQDIGMDVYRRHWEQQNSKKQTVSDLLKQEGSLFDDSQRNIENKIAESKQEAEGYRRRWEAQHDKGSETQQTGSENNGFLIEEDRR</sequence>
<evidence type="ECO:0000313" key="2">
    <source>
        <dbReference type="EMBL" id="CEK70915.1"/>
    </source>
</evidence>
<organism evidence="2">
    <name type="scientific">Arion vulgaris</name>
    <dbReference type="NCBI Taxonomy" id="1028688"/>
    <lineage>
        <taxon>Eukaryota</taxon>
        <taxon>Metazoa</taxon>
        <taxon>Spiralia</taxon>
        <taxon>Lophotrochozoa</taxon>
        <taxon>Mollusca</taxon>
        <taxon>Gastropoda</taxon>
        <taxon>Heterobranchia</taxon>
        <taxon>Euthyneura</taxon>
        <taxon>Panpulmonata</taxon>
        <taxon>Eupulmonata</taxon>
        <taxon>Stylommatophora</taxon>
        <taxon>Helicina</taxon>
        <taxon>Arionoidea</taxon>
        <taxon>Arionidae</taxon>
        <taxon>Arion</taxon>
    </lineage>
</organism>
<reference evidence="2" key="1">
    <citation type="submission" date="2014-12" db="EMBL/GenBank/DDBJ databases">
        <title>Insight into the proteome of Arion vulgaris.</title>
        <authorList>
            <person name="Aradska J."/>
            <person name="Bulat T."/>
            <person name="Smidak R."/>
            <person name="Sarate P."/>
            <person name="Gangsoo J."/>
            <person name="Sialana F."/>
            <person name="Bilban M."/>
            <person name="Lubec G."/>
        </authorList>
    </citation>
    <scope>NUCLEOTIDE SEQUENCE</scope>
    <source>
        <tissue evidence="2">Skin</tissue>
    </source>
</reference>
<feature type="compositionally biased region" description="Polar residues" evidence="1">
    <location>
        <begin position="311"/>
        <end position="320"/>
    </location>
</feature>
<feature type="region of interest" description="Disordered" evidence="1">
    <location>
        <begin position="277"/>
        <end position="329"/>
    </location>
</feature>
<accession>A0A0B6ZT61</accession>
<evidence type="ECO:0000256" key="1">
    <source>
        <dbReference type="SAM" id="MobiDB-lite"/>
    </source>
</evidence>
<feature type="non-terminal residue" evidence="2">
    <location>
        <position position="329"/>
    </location>
</feature>
<dbReference type="EMBL" id="HACG01024050">
    <property type="protein sequence ID" value="CEK70915.1"/>
    <property type="molecule type" value="Transcribed_RNA"/>
</dbReference>
<protein>
    <submittedName>
        <fullName evidence="2">Uncharacterized protein</fullName>
    </submittedName>
</protein>
<proteinExistence type="predicted"/>
<gene>
    <name evidence="2" type="primary">ORF76152</name>
</gene>
<dbReference type="AlphaFoldDB" id="A0A0B6ZT61"/>
<name>A0A0B6ZT61_9EUPU</name>
<feature type="compositionally biased region" description="Basic and acidic residues" evidence="1">
    <location>
        <begin position="279"/>
        <end position="310"/>
    </location>
</feature>